<evidence type="ECO:0000259" key="1">
    <source>
        <dbReference type="Pfam" id="PF01712"/>
    </source>
</evidence>
<evidence type="ECO:0000313" key="2">
    <source>
        <dbReference type="EMBL" id="QHT02206.1"/>
    </source>
</evidence>
<dbReference type="Pfam" id="PF01712">
    <property type="entry name" value="dNK"/>
    <property type="match status" value="1"/>
</dbReference>
<dbReference type="InterPro" id="IPR002624">
    <property type="entry name" value="DCK/DGK"/>
</dbReference>
<dbReference type="InterPro" id="IPR050566">
    <property type="entry name" value="Deoxyribonucleoside_kinase"/>
</dbReference>
<dbReference type="Gene3D" id="3.40.50.300">
    <property type="entry name" value="P-loop containing nucleotide triphosphate hydrolases"/>
    <property type="match status" value="1"/>
</dbReference>
<sequence>MPIITIDGNIGCCKTSILNYFHKNYKLAIDLEPVDSWTEYLANLYNTTNSSYDFQIKVWVDRCWIQEKTSMSVLMERSPYFIKNVFVRKAYEDKSINETEYDNIHKLHKTTDDLWKPNGYIYLRSDPEKCLQRIIKRGRFAEKNMQLEYIQSIHELHEKNYKAALEAKMNIIVIDVENKSIGDICGEILASNLYNDIVC</sequence>
<dbReference type="InterPro" id="IPR031314">
    <property type="entry name" value="DNK_dom"/>
</dbReference>
<proteinExistence type="predicted"/>
<dbReference type="EMBL" id="MN739391">
    <property type="protein sequence ID" value="QHT02206.1"/>
    <property type="molecule type" value="Genomic_DNA"/>
</dbReference>
<dbReference type="GO" id="GO:0005524">
    <property type="term" value="F:ATP binding"/>
    <property type="evidence" value="ECO:0007669"/>
    <property type="project" value="InterPro"/>
</dbReference>
<dbReference type="InterPro" id="IPR027417">
    <property type="entry name" value="P-loop_NTPase"/>
</dbReference>
<accession>A0A6C0CBW2</accession>
<dbReference type="PIRSF" id="PIRSF000705">
    <property type="entry name" value="DNK"/>
    <property type="match status" value="1"/>
</dbReference>
<dbReference type="GO" id="GO:0019136">
    <property type="term" value="F:deoxynucleoside kinase activity"/>
    <property type="evidence" value="ECO:0007669"/>
    <property type="project" value="InterPro"/>
</dbReference>
<dbReference type="GO" id="GO:0005737">
    <property type="term" value="C:cytoplasm"/>
    <property type="evidence" value="ECO:0007669"/>
    <property type="project" value="TreeGrafter"/>
</dbReference>
<reference evidence="2" key="1">
    <citation type="journal article" date="2020" name="Nature">
        <title>Giant virus diversity and host interactions through global metagenomics.</title>
        <authorList>
            <person name="Schulz F."/>
            <person name="Roux S."/>
            <person name="Paez-Espino D."/>
            <person name="Jungbluth S."/>
            <person name="Walsh D.A."/>
            <person name="Denef V.J."/>
            <person name="McMahon K.D."/>
            <person name="Konstantinidis K.T."/>
            <person name="Eloe-Fadrosh E.A."/>
            <person name="Kyrpides N.C."/>
            <person name="Woyke T."/>
        </authorList>
    </citation>
    <scope>NUCLEOTIDE SEQUENCE</scope>
    <source>
        <strain evidence="2">GVMAG-M-3300020565-3</strain>
    </source>
</reference>
<dbReference type="SUPFAM" id="SSF52540">
    <property type="entry name" value="P-loop containing nucleoside triphosphate hydrolases"/>
    <property type="match status" value="1"/>
</dbReference>
<protein>
    <recommendedName>
        <fullName evidence="1">Deoxynucleoside kinase domain-containing protein</fullName>
    </recommendedName>
</protein>
<name>A0A6C0CBW2_9ZZZZ</name>
<feature type="domain" description="Deoxynucleoside kinase" evidence="1">
    <location>
        <begin position="4"/>
        <end position="178"/>
    </location>
</feature>
<dbReference type="AlphaFoldDB" id="A0A6C0CBW2"/>
<organism evidence="2">
    <name type="scientific">viral metagenome</name>
    <dbReference type="NCBI Taxonomy" id="1070528"/>
    <lineage>
        <taxon>unclassified sequences</taxon>
        <taxon>metagenomes</taxon>
        <taxon>organismal metagenomes</taxon>
    </lineage>
</organism>
<dbReference type="PANTHER" id="PTHR10513:SF35">
    <property type="entry name" value="DEOXYADENOSINE KINASE"/>
    <property type="match status" value="1"/>
</dbReference>
<dbReference type="PANTHER" id="PTHR10513">
    <property type="entry name" value="DEOXYNUCLEOSIDE KINASE"/>
    <property type="match status" value="1"/>
</dbReference>